<feature type="transmembrane region" description="Helical" evidence="6">
    <location>
        <begin position="310"/>
        <end position="328"/>
    </location>
</feature>
<feature type="transmembrane region" description="Helical" evidence="6">
    <location>
        <begin position="263"/>
        <end position="280"/>
    </location>
</feature>
<evidence type="ECO:0000256" key="3">
    <source>
        <dbReference type="ARBA" id="ARBA00022692"/>
    </source>
</evidence>
<keyword evidence="5 6" id="KW-0472">Membrane</keyword>
<evidence type="ECO:0000256" key="1">
    <source>
        <dbReference type="ARBA" id="ARBA00004651"/>
    </source>
</evidence>
<reference evidence="7 8" key="1">
    <citation type="submission" date="2019-03" db="EMBL/GenBank/DDBJ databases">
        <title>Genomic Encyclopedia of Type Strains, Phase III (KMG-III): the genomes of soil and plant-associated and newly described type strains.</title>
        <authorList>
            <person name="Whitman W."/>
        </authorList>
    </citation>
    <scope>NUCLEOTIDE SEQUENCE [LARGE SCALE GENOMIC DNA]</scope>
    <source>
        <strain evidence="7 8">CGMCC 1.7660</strain>
    </source>
</reference>
<comment type="caution">
    <text evidence="7">The sequence shown here is derived from an EMBL/GenBank/DDBJ whole genome shotgun (WGS) entry which is preliminary data.</text>
</comment>
<feature type="transmembrane region" description="Helical" evidence="6">
    <location>
        <begin position="87"/>
        <end position="105"/>
    </location>
</feature>
<evidence type="ECO:0000256" key="5">
    <source>
        <dbReference type="ARBA" id="ARBA00023136"/>
    </source>
</evidence>
<dbReference type="CDD" id="cd06579">
    <property type="entry name" value="TM_PBP1_transp_AraH_like"/>
    <property type="match status" value="1"/>
</dbReference>
<feature type="transmembrane region" description="Helical" evidence="6">
    <location>
        <begin position="111"/>
        <end position="133"/>
    </location>
</feature>
<feature type="transmembrane region" description="Helical" evidence="6">
    <location>
        <begin position="179"/>
        <end position="200"/>
    </location>
</feature>
<protein>
    <submittedName>
        <fullName evidence="7">Monosaccharide ABC transporter membrane protein (CUT2 family)</fullName>
    </submittedName>
</protein>
<dbReference type="AlphaFoldDB" id="A0A4R6WP94"/>
<evidence type="ECO:0000256" key="6">
    <source>
        <dbReference type="SAM" id="Phobius"/>
    </source>
</evidence>
<dbReference type="EMBL" id="SNYW01000007">
    <property type="protein sequence ID" value="TDQ83031.1"/>
    <property type="molecule type" value="Genomic_DNA"/>
</dbReference>
<evidence type="ECO:0000313" key="8">
    <source>
        <dbReference type="Proteomes" id="UP000295783"/>
    </source>
</evidence>
<dbReference type="PANTHER" id="PTHR32196">
    <property type="entry name" value="ABC TRANSPORTER PERMEASE PROTEIN YPHD-RELATED-RELATED"/>
    <property type="match status" value="1"/>
</dbReference>
<gene>
    <name evidence="7" type="ORF">A8950_1313</name>
</gene>
<dbReference type="GO" id="GO:0022857">
    <property type="term" value="F:transmembrane transporter activity"/>
    <property type="evidence" value="ECO:0007669"/>
    <property type="project" value="InterPro"/>
</dbReference>
<organism evidence="7 8">
    <name type="scientific">Dongia mobilis</name>
    <dbReference type="NCBI Taxonomy" id="578943"/>
    <lineage>
        <taxon>Bacteria</taxon>
        <taxon>Pseudomonadati</taxon>
        <taxon>Pseudomonadota</taxon>
        <taxon>Alphaproteobacteria</taxon>
        <taxon>Rhodospirillales</taxon>
        <taxon>Dongiaceae</taxon>
        <taxon>Dongia</taxon>
    </lineage>
</organism>
<keyword evidence="2" id="KW-1003">Cell membrane</keyword>
<dbReference type="Pfam" id="PF02653">
    <property type="entry name" value="BPD_transp_2"/>
    <property type="match status" value="1"/>
</dbReference>
<dbReference type="RefSeq" id="WP_133612823.1">
    <property type="nucleotide sequence ID" value="NZ_SNYW01000007.1"/>
</dbReference>
<sequence>MSAPPTISPGSSPLSRSRFGTLLARIDRPVLAAFGCIILLLLVGSLYSSSFLSPDYLLQQLQVASFLGLIATGMMLVVLLGQIDLSVPWVVTVGGMMSTAAAGWGPLGEALAIPFGITCGAAIGLANGIGVAWLRVPSMIFTLGMNAVAQGLMVLRTGGFAPQDHATSAMHVLATGRHILSIPNALFVWAIVGAITIFLLRRTTFGRAIYAIGNRERAAYLSGLPTRRVIVLAFMASGGLSAFAGVLLAGYSTKAYQAMGDPYLLPAVAAVVLGGTSILGGRGSYLGTIAGVILITLLQSILSVMQMPEAGRQIIYGGVIIAMLLVYGRQKRQV</sequence>
<feature type="transmembrane region" description="Helical" evidence="6">
    <location>
        <begin position="229"/>
        <end position="251"/>
    </location>
</feature>
<dbReference type="GO" id="GO:0005886">
    <property type="term" value="C:plasma membrane"/>
    <property type="evidence" value="ECO:0007669"/>
    <property type="project" value="UniProtKB-SubCell"/>
</dbReference>
<dbReference type="InterPro" id="IPR001851">
    <property type="entry name" value="ABC_transp_permease"/>
</dbReference>
<feature type="transmembrane region" description="Helical" evidence="6">
    <location>
        <begin position="30"/>
        <end position="49"/>
    </location>
</feature>
<name>A0A4R6WP94_9PROT</name>
<evidence type="ECO:0000313" key="7">
    <source>
        <dbReference type="EMBL" id="TDQ83031.1"/>
    </source>
</evidence>
<feature type="transmembrane region" description="Helical" evidence="6">
    <location>
        <begin position="140"/>
        <end position="159"/>
    </location>
</feature>
<proteinExistence type="predicted"/>
<feature type="transmembrane region" description="Helical" evidence="6">
    <location>
        <begin position="61"/>
        <end position="80"/>
    </location>
</feature>
<keyword evidence="4 6" id="KW-1133">Transmembrane helix</keyword>
<keyword evidence="8" id="KW-1185">Reference proteome</keyword>
<dbReference type="OrthoDB" id="9808136at2"/>
<evidence type="ECO:0000256" key="4">
    <source>
        <dbReference type="ARBA" id="ARBA00022989"/>
    </source>
</evidence>
<feature type="transmembrane region" description="Helical" evidence="6">
    <location>
        <begin position="285"/>
        <end position="304"/>
    </location>
</feature>
<keyword evidence="3 6" id="KW-0812">Transmembrane</keyword>
<dbReference type="Proteomes" id="UP000295783">
    <property type="component" value="Unassembled WGS sequence"/>
</dbReference>
<accession>A0A4R6WP94</accession>
<comment type="subcellular location">
    <subcellularLocation>
        <location evidence="1">Cell membrane</location>
        <topology evidence="1">Multi-pass membrane protein</topology>
    </subcellularLocation>
</comment>
<evidence type="ECO:0000256" key="2">
    <source>
        <dbReference type="ARBA" id="ARBA00022475"/>
    </source>
</evidence>
<dbReference type="PANTHER" id="PTHR32196:SF72">
    <property type="entry name" value="RIBOSE IMPORT PERMEASE PROTEIN RBSC"/>
    <property type="match status" value="1"/>
</dbReference>